<evidence type="ECO:0000313" key="3">
    <source>
        <dbReference type="Proteomes" id="UP001159363"/>
    </source>
</evidence>
<proteinExistence type="predicted"/>
<evidence type="ECO:0000256" key="1">
    <source>
        <dbReference type="SAM" id="MobiDB-lite"/>
    </source>
</evidence>
<gene>
    <name evidence="2" type="ORF">PR048_012787</name>
</gene>
<name>A0ABQ9HQC7_9NEOP</name>
<dbReference type="EMBL" id="JARBHB010000004">
    <property type="protein sequence ID" value="KAJ8886575.1"/>
    <property type="molecule type" value="Genomic_DNA"/>
</dbReference>
<comment type="caution">
    <text evidence="2">The sequence shown here is derived from an EMBL/GenBank/DDBJ whole genome shotgun (WGS) entry which is preliminary data.</text>
</comment>
<evidence type="ECO:0000313" key="2">
    <source>
        <dbReference type="EMBL" id="KAJ8886575.1"/>
    </source>
</evidence>
<feature type="region of interest" description="Disordered" evidence="1">
    <location>
        <begin position="74"/>
        <end position="95"/>
    </location>
</feature>
<keyword evidence="3" id="KW-1185">Reference proteome</keyword>
<reference evidence="2 3" key="1">
    <citation type="submission" date="2023-02" db="EMBL/GenBank/DDBJ databases">
        <title>LHISI_Scaffold_Assembly.</title>
        <authorList>
            <person name="Stuart O.P."/>
            <person name="Cleave R."/>
            <person name="Magrath M.J.L."/>
            <person name="Mikheyev A.S."/>
        </authorList>
    </citation>
    <scope>NUCLEOTIDE SEQUENCE [LARGE SCALE GENOMIC DNA]</scope>
    <source>
        <strain evidence="2">Daus_M_001</strain>
        <tissue evidence="2">Leg muscle</tissue>
    </source>
</reference>
<protein>
    <submittedName>
        <fullName evidence="2">Uncharacterized protein</fullName>
    </submittedName>
</protein>
<dbReference type="Proteomes" id="UP001159363">
    <property type="component" value="Chromosome X"/>
</dbReference>
<sequence length="95" mass="10724">MEKLLKIRTPVRVNFTKTHKAGMTKTDTDKNETPKNLCGHKLSHLLLFVKNEVEGEQMISLALDGFQIPAQRATRSKMKPEEMENIPIASNLFSG</sequence>
<organism evidence="2 3">
    <name type="scientific">Dryococelus australis</name>
    <dbReference type="NCBI Taxonomy" id="614101"/>
    <lineage>
        <taxon>Eukaryota</taxon>
        <taxon>Metazoa</taxon>
        <taxon>Ecdysozoa</taxon>
        <taxon>Arthropoda</taxon>
        <taxon>Hexapoda</taxon>
        <taxon>Insecta</taxon>
        <taxon>Pterygota</taxon>
        <taxon>Neoptera</taxon>
        <taxon>Polyneoptera</taxon>
        <taxon>Phasmatodea</taxon>
        <taxon>Verophasmatodea</taxon>
        <taxon>Anareolatae</taxon>
        <taxon>Phasmatidae</taxon>
        <taxon>Eurycanthinae</taxon>
        <taxon>Dryococelus</taxon>
    </lineage>
</organism>
<accession>A0ABQ9HQC7</accession>